<feature type="region of interest" description="Disordered" evidence="8">
    <location>
        <begin position="1"/>
        <end position="110"/>
    </location>
</feature>
<dbReference type="Proteomes" id="UP000634136">
    <property type="component" value="Unassembled WGS sequence"/>
</dbReference>
<dbReference type="SMART" id="SM00220">
    <property type="entry name" value="S_TKc"/>
    <property type="match status" value="1"/>
</dbReference>
<dbReference type="Pfam" id="PF00069">
    <property type="entry name" value="Pkinase"/>
    <property type="match status" value="1"/>
</dbReference>
<evidence type="ECO:0000256" key="4">
    <source>
        <dbReference type="ARBA" id="ARBA00022741"/>
    </source>
</evidence>
<feature type="domain" description="Protein kinase" evidence="9">
    <location>
        <begin position="777"/>
        <end position="1063"/>
    </location>
</feature>
<evidence type="ECO:0000256" key="8">
    <source>
        <dbReference type="SAM" id="MobiDB-lite"/>
    </source>
</evidence>
<evidence type="ECO:0000256" key="2">
    <source>
        <dbReference type="ARBA" id="ARBA00022527"/>
    </source>
</evidence>
<name>A0A834U1H3_9FABA</name>
<reference evidence="10" key="1">
    <citation type="submission" date="2020-09" db="EMBL/GenBank/DDBJ databases">
        <title>Genome-Enabled Discovery of Anthraquinone Biosynthesis in Senna tora.</title>
        <authorList>
            <person name="Kang S.-H."/>
            <person name="Pandey R.P."/>
            <person name="Lee C.-M."/>
            <person name="Sim J.-S."/>
            <person name="Jeong J.-T."/>
            <person name="Choi B.-S."/>
            <person name="Jung M."/>
            <person name="Ginzburg D."/>
            <person name="Zhao K."/>
            <person name="Won S.Y."/>
            <person name="Oh T.-J."/>
            <person name="Yu Y."/>
            <person name="Kim N.-H."/>
            <person name="Lee O.R."/>
            <person name="Lee T.-H."/>
            <person name="Bashyal P."/>
            <person name="Kim T.-S."/>
            <person name="Lee W.-H."/>
            <person name="Kawkins C."/>
            <person name="Kim C.-K."/>
            <person name="Kim J.S."/>
            <person name="Ahn B.O."/>
            <person name="Rhee S.Y."/>
            <person name="Sohng J.K."/>
        </authorList>
    </citation>
    <scope>NUCLEOTIDE SEQUENCE</scope>
    <source>
        <tissue evidence="10">Leaf</tissue>
    </source>
</reference>
<dbReference type="OrthoDB" id="3967at2759"/>
<evidence type="ECO:0000313" key="10">
    <source>
        <dbReference type="EMBL" id="KAF7827834.1"/>
    </source>
</evidence>
<evidence type="ECO:0000256" key="6">
    <source>
        <dbReference type="ARBA" id="ARBA00022840"/>
    </source>
</evidence>
<dbReference type="FunFam" id="1.10.510.10:FF:000078">
    <property type="entry name" value="Serine/threonine-protein kinase PRP4 homolog"/>
    <property type="match status" value="1"/>
</dbReference>
<dbReference type="GO" id="GO:0045292">
    <property type="term" value="P:mRNA cis splicing, via spliceosome"/>
    <property type="evidence" value="ECO:0007669"/>
    <property type="project" value="InterPro"/>
</dbReference>
<feature type="compositionally biased region" description="Low complexity" evidence="8">
    <location>
        <begin position="283"/>
        <end position="295"/>
    </location>
</feature>
<feature type="compositionally biased region" description="Basic and acidic residues" evidence="8">
    <location>
        <begin position="325"/>
        <end position="359"/>
    </location>
</feature>
<keyword evidence="6" id="KW-0067">ATP-binding</keyword>
<dbReference type="EMBL" id="JAAIUW010000006">
    <property type="protein sequence ID" value="KAF7827834.1"/>
    <property type="molecule type" value="Genomic_DNA"/>
</dbReference>
<keyword evidence="3" id="KW-0808">Transferase</keyword>
<proteinExistence type="inferred from homology"/>
<feature type="compositionally biased region" description="Basic and acidic residues" evidence="8">
    <location>
        <begin position="300"/>
        <end position="317"/>
    </location>
</feature>
<evidence type="ECO:0000259" key="9">
    <source>
        <dbReference type="PROSITE" id="PS50011"/>
    </source>
</evidence>
<dbReference type="InterPro" id="IPR000719">
    <property type="entry name" value="Prot_kinase_dom"/>
</dbReference>
<feature type="compositionally biased region" description="Acidic residues" evidence="8">
    <location>
        <begin position="79"/>
        <end position="91"/>
    </location>
</feature>
<keyword evidence="2" id="KW-0723">Serine/threonine-protein kinase</keyword>
<evidence type="ECO:0000313" key="11">
    <source>
        <dbReference type="Proteomes" id="UP000634136"/>
    </source>
</evidence>
<gene>
    <name evidence="10" type="ORF">G2W53_018998</name>
</gene>
<organism evidence="10 11">
    <name type="scientific">Senna tora</name>
    <dbReference type="NCBI Taxonomy" id="362788"/>
    <lineage>
        <taxon>Eukaryota</taxon>
        <taxon>Viridiplantae</taxon>
        <taxon>Streptophyta</taxon>
        <taxon>Embryophyta</taxon>
        <taxon>Tracheophyta</taxon>
        <taxon>Spermatophyta</taxon>
        <taxon>Magnoliopsida</taxon>
        <taxon>eudicotyledons</taxon>
        <taxon>Gunneridae</taxon>
        <taxon>Pentapetalae</taxon>
        <taxon>rosids</taxon>
        <taxon>fabids</taxon>
        <taxon>Fabales</taxon>
        <taxon>Fabaceae</taxon>
        <taxon>Caesalpinioideae</taxon>
        <taxon>Cassia clade</taxon>
        <taxon>Senna</taxon>
    </lineage>
</organism>
<dbReference type="Gene3D" id="3.30.200.20">
    <property type="entry name" value="Phosphorylase Kinase, domain 1"/>
    <property type="match status" value="1"/>
</dbReference>
<sequence>MASDAHGSRRKHRRSSSPEEVEKSSKRHKHRHHSHRHHRHRHGSKRREEELELDAETVDKVPSPVIAPNFGPNSRGPDDDVEEGEILEEDGVGGQGGEIAKKQMESDAESGEIIAAGERGIRSDKANLVPPREEALLQHEDAVSFRETVGINAKSSITNNEGISNGKFRSPALDGEGETCHQRQSSYSIHDGDGSPTHSRAEPPDGKFARANTDGLGNGYSDYKSSKGDEWQHREFESFKGNEMLKGEYDNEDLEVNGGKVNIHKKNSSSESGGGKYRTSGCSPNYRYRSPSRSSGHTHSIIEEYAHSKGRNLDEHGAVSYAGRQKTDYSLDEERMMERGRERRHASRDLVVDDRRERSSSIYSREAYDRDRSRDMDVRREKERERGRNREADHGHRREKERERSHERDRREKERERSHERDRREKERERSHERDRRDVVKDRSRGREVDRDRRREKERDRSWDTVVERSRREKERERSRDRARGGERDRPRESERNDKNRERDKIRERERRDDRNRHKDRDTLDRDKHLGYEDGDDSRDRYRYSRHSRHEDLDNQREGKRNSEPVKVDNSMETSLEGGYNLERGDDQQDDLDEKVTLQFDEQEEEDLNRIKEESRRRREAILEKYKKQQQHLQAEKSPENEEKDKDPVDIPAAVSEAPDAKNDGVDASDAEPSFSVGKSPPQNGNAASEKIPAVSRGLGEGSPKSEGSDDQFCDDIFGETPTGVRKSGKGDGLRLERGGLYDNWDDAEGISRESVQAPCQCDVEGYRFGEILDGRYEVTAAHGRGVFSTVVRAKNLRAGNGEPEEVAIKIIRNNDTMYKAGLDELVILKKLVGADPDDKRHCVRFLSSFKYRNHLCLVFESLHMNLREVLKKFGRNIGLRLTAVRAYAKQLFIALKHLRNCGVLHCDIKPDNMLVNEAKNVLKLCDFGNAMFAGKNEVTPYLVSRFYRAPEIILGLPYDHPLDMWSVGCCLYELYTGKVLFPDQTLSISIFGETNLGAFIEQHFDQDLNFLATEEDPVTKKTIKRMIVNIKPKDIGSVITGSPGEDPKMLANFKDLLEKVFVLDPDKSCLHLIHGLAILEAFPLEVFGCILEANSYLIGYSTFGPAVFSRIVKKLTNIAMHFVSIVETANKMLK</sequence>
<keyword evidence="5 10" id="KW-0418">Kinase</keyword>
<feature type="region of interest" description="Disordered" evidence="8">
    <location>
        <begin position="256"/>
        <end position="691"/>
    </location>
</feature>
<feature type="compositionally biased region" description="Basic and acidic residues" evidence="8">
    <location>
        <begin position="199"/>
        <end position="208"/>
    </location>
</feature>
<feature type="compositionally biased region" description="Basic and acidic residues" evidence="8">
    <location>
        <begin position="634"/>
        <end position="649"/>
    </location>
</feature>
<dbReference type="PROSITE" id="PS00108">
    <property type="entry name" value="PROTEIN_KINASE_ST"/>
    <property type="match status" value="1"/>
</dbReference>
<evidence type="ECO:0000256" key="5">
    <source>
        <dbReference type="ARBA" id="ARBA00022777"/>
    </source>
</evidence>
<evidence type="ECO:0000256" key="3">
    <source>
        <dbReference type="ARBA" id="ARBA00022679"/>
    </source>
</evidence>
<dbReference type="InterPro" id="IPR008271">
    <property type="entry name" value="Ser/Thr_kinase_AS"/>
</dbReference>
<dbReference type="InterPro" id="IPR011009">
    <property type="entry name" value="Kinase-like_dom_sf"/>
</dbReference>
<protein>
    <recommendedName>
        <fullName evidence="1">non-specific serine/threonine protein kinase</fullName>
        <ecNumber evidence="1">2.7.11.1</ecNumber>
    </recommendedName>
</protein>
<dbReference type="PANTHER" id="PTHR24058">
    <property type="entry name" value="DUAL SPECIFICITY PROTEIN KINASE"/>
    <property type="match status" value="1"/>
</dbReference>
<feature type="compositionally biased region" description="Basic residues" evidence="8">
    <location>
        <begin position="25"/>
        <end position="45"/>
    </location>
</feature>
<comment type="similarity">
    <text evidence="7">Belongs to the protein kinase superfamily. CMGC Ser/Thr protein kinase family.</text>
</comment>
<dbReference type="PANTHER" id="PTHR24058:SF103">
    <property type="entry name" value="SERINE_THREONINE-PROTEIN KINASE PRP4 HOMOLOG"/>
    <property type="match status" value="1"/>
</dbReference>
<evidence type="ECO:0000256" key="7">
    <source>
        <dbReference type="ARBA" id="ARBA00023596"/>
    </source>
</evidence>
<feature type="compositionally biased region" description="Basic and acidic residues" evidence="8">
    <location>
        <begin position="366"/>
        <end position="567"/>
    </location>
</feature>
<dbReference type="EC" id="2.7.11.1" evidence="1"/>
<feature type="region of interest" description="Disordered" evidence="8">
    <location>
        <begin position="156"/>
        <end position="231"/>
    </location>
</feature>
<dbReference type="InterPro" id="IPR050494">
    <property type="entry name" value="Ser_Thr_dual-spec_kinase"/>
</dbReference>
<keyword evidence="4" id="KW-0547">Nucleotide-binding</keyword>
<dbReference type="PROSITE" id="PS50011">
    <property type="entry name" value="PROTEIN_KINASE_DOM"/>
    <property type="match status" value="1"/>
</dbReference>
<dbReference type="CDD" id="cd14135">
    <property type="entry name" value="STKc_PRP4"/>
    <property type="match status" value="1"/>
</dbReference>
<evidence type="ECO:0000256" key="1">
    <source>
        <dbReference type="ARBA" id="ARBA00012513"/>
    </source>
</evidence>
<accession>A0A834U1H3</accession>
<dbReference type="Gene3D" id="1.10.510.10">
    <property type="entry name" value="Transferase(Phosphotransferase) domain 1"/>
    <property type="match status" value="1"/>
</dbReference>
<comment type="caution">
    <text evidence="10">The sequence shown here is derived from an EMBL/GenBank/DDBJ whole genome shotgun (WGS) entry which is preliminary data.</text>
</comment>
<dbReference type="GO" id="GO:0004674">
    <property type="term" value="F:protein serine/threonine kinase activity"/>
    <property type="evidence" value="ECO:0007669"/>
    <property type="project" value="UniProtKB-KW"/>
</dbReference>
<feature type="compositionally biased region" description="Basic and acidic residues" evidence="8">
    <location>
        <begin position="608"/>
        <end position="627"/>
    </location>
</feature>
<keyword evidence="11" id="KW-1185">Reference proteome</keyword>
<dbReference type="SUPFAM" id="SSF56112">
    <property type="entry name" value="Protein kinase-like (PK-like)"/>
    <property type="match status" value="1"/>
</dbReference>
<dbReference type="InterPro" id="IPR044092">
    <property type="entry name" value="STKc_PRP4"/>
</dbReference>
<dbReference type="AlphaFoldDB" id="A0A834U1H3"/>
<dbReference type="GO" id="GO:0005524">
    <property type="term" value="F:ATP binding"/>
    <property type="evidence" value="ECO:0007669"/>
    <property type="project" value="UniProtKB-KW"/>
</dbReference>